<evidence type="ECO:0000256" key="1">
    <source>
        <dbReference type="SAM" id="MobiDB-lite"/>
    </source>
</evidence>
<name>A0ABM2A5T5_AEDAL</name>
<feature type="region of interest" description="Disordered" evidence="1">
    <location>
        <begin position="694"/>
        <end position="720"/>
    </location>
</feature>
<feature type="compositionally biased region" description="Polar residues" evidence="1">
    <location>
        <begin position="694"/>
        <end position="705"/>
    </location>
</feature>
<sequence length="814" mass="91663">MVSKADKKLEAALLTVKRVLALREVLEKFVAEYNHDRDVVQVSVRLETLDKINKDFQRAQGEIERLDSERFEEHIEVRTTFEDKYCSLKGFLLSKVNTDQQLMNSTMINSSTHQNAASFHHRLPKIDLPKFCGDESRWISFRDSFISMIHSNDDIPTVNKLHYLLQSLEGEAKKPFESVDVQANNYASTWDALMKRYDNKRYLRKELFRGLFDLPIMKEESAQELNVLVDEFQRRVKALAKLGEPVGHWDTPLIFLLSNKLDAATLRSWEHETRQKDEVKYEELVDFLTQQVRMLKSVSSDLLQRTQSASSMVAGPPQKKNSSVKSVVNTATTNSISSIPQCLLCAEMHLLHQCPTFIKLSVTQRRELVSQRSLCWNCFRVGHQARLCKSRFSCRVCQARHHSMLHDQSPATLNPLANSWDPLIQQPNLVATAIASTSESANPPEVSMTVQSNASTVLLETVTLLIIDRDGKEVPVRALLDSASMSNFISKSLANTLGIPHTTVDVTVLGLGKTVKQIKGQLTATIKSTSSDFSTTLDFLVMQKPTVNLPTVSVNTDAWNMPNVPLADPQFNIPGAIDIIVGGEHYHKLHTGHRLSISDNLPLFINTHFGWTVSGKVSADSAIMSPVCYHTMVKHYTESLHVDHSLRIPATQCIVSNTTTRIHNERFVALLSRSDNPQVTSVNLRKIATPHSINFAQPLDSNPTTAKHHKYKPQENANEETPKYHLAVKQCHTAKNVPTWVQTNPYATPRQNLNTSGQASELNQETIRRSSLLYHPVSIRRTTLCPEGTAPRLRVAEASKTGRAVRNWLKGVIR</sequence>
<reference evidence="2" key="2">
    <citation type="submission" date="2025-05" db="UniProtKB">
        <authorList>
            <consortium name="EnsemblMetazoa"/>
        </authorList>
    </citation>
    <scope>IDENTIFICATION</scope>
    <source>
        <strain evidence="2">Foshan</strain>
    </source>
</reference>
<evidence type="ECO:0000313" key="3">
    <source>
        <dbReference type="Proteomes" id="UP000069940"/>
    </source>
</evidence>
<dbReference type="GeneID" id="115267912"/>
<dbReference type="Proteomes" id="UP000069940">
    <property type="component" value="Unassembled WGS sequence"/>
</dbReference>
<protein>
    <recommendedName>
        <fullName evidence="4">Peptidase aspartic putative domain-containing protein</fullName>
    </recommendedName>
</protein>
<proteinExistence type="predicted"/>
<dbReference type="InterPro" id="IPR021109">
    <property type="entry name" value="Peptidase_aspartic_dom_sf"/>
</dbReference>
<evidence type="ECO:0008006" key="4">
    <source>
        <dbReference type="Google" id="ProtNLM"/>
    </source>
</evidence>
<dbReference type="RefSeq" id="XP_062704918.1">
    <property type="nucleotide sequence ID" value="XM_062848934.1"/>
</dbReference>
<keyword evidence="3" id="KW-1185">Reference proteome</keyword>
<dbReference type="Gene3D" id="2.40.70.10">
    <property type="entry name" value="Acid Proteases"/>
    <property type="match status" value="1"/>
</dbReference>
<dbReference type="CDD" id="cd00303">
    <property type="entry name" value="retropepsin_like"/>
    <property type="match status" value="1"/>
</dbReference>
<organism evidence="2 3">
    <name type="scientific">Aedes albopictus</name>
    <name type="common">Asian tiger mosquito</name>
    <name type="synonym">Stegomyia albopicta</name>
    <dbReference type="NCBI Taxonomy" id="7160"/>
    <lineage>
        <taxon>Eukaryota</taxon>
        <taxon>Metazoa</taxon>
        <taxon>Ecdysozoa</taxon>
        <taxon>Arthropoda</taxon>
        <taxon>Hexapoda</taxon>
        <taxon>Insecta</taxon>
        <taxon>Pterygota</taxon>
        <taxon>Neoptera</taxon>
        <taxon>Endopterygota</taxon>
        <taxon>Diptera</taxon>
        <taxon>Nematocera</taxon>
        <taxon>Culicoidea</taxon>
        <taxon>Culicidae</taxon>
        <taxon>Culicinae</taxon>
        <taxon>Aedini</taxon>
        <taxon>Aedes</taxon>
        <taxon>Stegomyia</taxon>
    </lineage>
</organism>
<accession>A0ABM2A5T5</accession>
<reference evidence="3" key="1">
    <citation type="journal article" date="2015" name="Proc. Natl. Acad. Sci. U.S.A.">
        <title>Genome sequence of the Asian Tiger mosquito, Aedes albopictus, reveals insights into its biology, genetics, and evolution.</title>
        <authorList>
            <person name="Chen X.G."/>
            <person name="Jiang X."/>
            <person name="Gu J."/>
            <person name="Xu M."/>
            <person name="Wu Y."/>
            <person name="Deng Y."/>
            <person name="Zhang C."/>
            <person name="Bonizzoni M."/>
            <person name="Dermauw W."/>
            <person name="Vontas J."/>
            <person name="Armbruster P."/>
            <person name="Huang X."/>
            <person name="Yang Y."/>
            <person name="Zhang H."/>
            <person name="He W."/>
            <person name="Peng H."/>
            <person name="Liu Y."/>
            <person name="Wu K."/>
            <person name="Chen J."/>
            <person name="Lirakis M."/>
            <person name="Topalis P."/>
            <person name="Van Leeuwen T."/>
            <person name="Hall A.B."/>
            <person name="Jiang X."/>
            <person name="Thorpe C."/>
            <person name="Mueller R.L."/>
            <person name="Sun C."/>
            <person name="Waterhouse R.M."/>
            <person name="Yan G."/>
            <person name="Tu Z.J."/>
            <person name="Fang X."/>
            <person name="James A.A."/>
        </authorList>
    </citation>
    <scope>NUCLEOTIDE SEQUENCE [LARGE SCALE GENOMIC DNA]</scope>
    <source>
        <strain evidence="3">Foshan</strain>
    </source>
</reference>
<dbReference type="EnsemblMetazoa" id="AALFPA23_024741.R36870">
    <property type="protein sequence ID" value="AALFPA23_024741.P36870"/>
    <property type="gene ID" value="AALFPA23_024741"/>
</dbReference>
<dbReference type="Pfam" id="PF03564">
    <property type="entry name" value="DUF1759"/>
    <property type="match status" value="1"/>
</dbReference>
<dbReference type="InterPro" id="IPR005312">
    <property type="entry name" value="DUF1759"/>
</dbReference>
<dbReference type="PANTHER" id="PTHR47331:SF5">
    <property type="entry name" value="RIBONUCLEASE H"/>
    <property type="match status" value="1"/>
</dbReference>
<evidence type="ECO:0000313" key="2">
    <source>
        <dbReference type="EnsemblMetazoa" id="AALFPA23_024741.P36870"/>
    </source>
</evidence>
<dbReference type="PANTHER" id="PTHR47331">
    <property type="entry name" value="PHD-TYPE DOMAIN-CONTAINING PROTEIN"/>
    <property type="match status" value="1"/>
</dbReference>